<keyword evidence="2" id="KW-1185">Reference proteome</keyword>
<dbReference type="Proteomes" id="UP000269591">
    <property type="component" value="Unassembled WGS sequence"/>
</dbReference>
<protein>
    <recommendedName>
        <fullName evidence="3">DUF3880 domain-containing protein</fullName>
    </recommendedName>
</protein>
<gene>
    <name evidence="1" type="ORF">DMP06_07535</name>
</gene>
<sequence>MEPMSMTLFNRERCLLDAATAVSNCMPGDRYRDEFFNLAVALSKYDIPMDSDKLQSEQLFDIVKAMRCTTREADERVHFERDSLSIDFHSKGSLIEVCLLGGCKLKPDVSQISGNVSYECLNETEFAIVATFFDIEDNLINRAYRVPNCGRFSLEVPFGAHCVDFALAGYEGQINLSSMNVYGVLACCDPITPENREKFTNGIVKRFEESFALLCGHIPDSNGSRYYDRCNFRIGIITDDFMYNYYSDAVTLVYISPSNYERYISEGSLDLLLYVSCWQGLNPPSAEGDYEYDPKYAVNVVPEIFSFAKRNGITTVFQSIEDPPSYKLFLPIAKAADFIFTSAVEMIPSYVEDTGNPYVFYQPYGVNPSIHNPIGFLKKRATTESFYKDAVFFAGSWYRNYPERCKDTALLFDSVLRESGKGLIIADRALYFNNRANRTFPAEYNEFIMPPIDHKLLQKAHKLFDFSLNLNSIKDSETMGAMRVYEVQALGCLLISNYAKSTENCFPDIPLVTEPGILTDYFSNLSDTDIVAAQVRGIRRVMSGSTVYDRLNLMFEKIGAGFCFPSRTVYVVCKEPDENMLQSFNEQTYDRKVLVNLQELRENWSDTDYVIFLDDVFPYAHYLEDAINAFKYCDVDFVEYCSRQDYERGYDYIYGVPSSVENTVFSMSGLSAEELTNGLARERSMLGFAVLAVD</sequence>
<dbReference type="AlphaFoldDB" id="A0A3N0AX71"/>
<name>A0A3N0AX71_9ACTN</name>
<accession>A0A3N0AX71</accession>
<organism evidence="1 2">
    <name type="scientific">Slackia equolifaciens</name>
    <dbReference type="NCBI Taxonomy" id="498718"/>
    <lineage>
        <taxon>Bacteria</taxon>
        <taxon>Bacillati</taxon>
        <taxon>Actinomycetota</taxon>
        <taxon>Coriobacteriia</taxon>
        <taxon>Eggerthellales</taxon>
        <taxon>Eggerthellaceae</taxon>
        <taxon>Slackia</taxon>
    </lineage>
</organism>
<reference evidence="2" key="1">
    <citation type="submission" date="2018-05" db="EMBL/GenBank/DDBJ databases">
        <title>Genome Sequencing of selected type strains of the family Eggerthellaceae.</title>
        <authorList>
            <person name="Danylec N."/>
            <person name="Stoll D.A."/>
            <person name="Doetsch A."/>
            <person name="Huch M."/>
        </authorList>
    </citation>
    <scope>NUCLEOTIDE SEQUENCE [LARGE SCALE GENOMIC DNA]</scope>
    <source>
        <strain evidence="2">DSM 24851</strain>
    </source>
</reference>
<dbReference type="OrthoDB" id="6713581at2"/>
<evidence type="ECO:0008006" key="3">
    <source>
        <dbReference type="Google" id="ProtNLM"/>
    </source>
</evidence>
<evidence type="ECO:0000313" key="2">
    <source>
        <dbReference type="Proteomes" id="UP000269591"/>
    </source>
</evidence>
<evidence type="ECO:0000313" key="1">
    <source>
        <dbReference type="EMBL" id="RNL39463.1"/>
    </source>
</evidence>
<proteinExistence type="predicted"/>
<dbReference type="EMBL" id="QIBX01000012">
    <property type="protein sequence ID" value="RNL39463.1"/>
    <property type="molecule type" value="Genomic_DNA"/>
</dbReference>
<dbReference type="RefSeq" id="WP_123209124.1">
    <property type="nucleotide sequence ID" value="NZ_JBHTHO010000007.1"/>
</dbReference>
<comment type="caution">
    <text evidence="1">The sequence shown here is derived from an EMBL/GenBank/DDBJ whole genome shotgun (WGS) entry which is preliminary data.</text>
</comment>